<gene>
    <name evidence="1" type="ORF">V1525DRAFT_389767</name>
</gene>
<dbReference type="EMBL" id="MU971395">
    <property type="protein sequence ID" value="KAK9236110.1"/>
    <property type="molecule type" value="Genomic_DNA"/>
</dbReference>
<name>A0ACC3SX01_LIPKO</name>
<dbReference type="Proteomes" id="UP001433508">
    <property type="component" value="Unassembled WGS sequence"/>
</dbReference>
<proteinExistence type="predicted"/>
<protein>
    <submittedName>
        <fullName evidence="1">Uncharacterized protein</fullName>
    </submittedName>
</protein>
<keyword evidence="2" id="KW-1185">Reference proteome</keyword>
<sequence>MPDNTLPRFEMNDDRTVFFRAQHDPSKNVICPVKLLLVQALRTGNIKDSSPLGDALLNPSRRADKNIQLSFPDRPVIPAISRHNRVFLELDKPAACAQLRLSTIQLGLVAGVLAKLKTHDWRRGSARDVAHLKTEIAGVADHATAAALGHSRIATAKGITDKYVGSVGHDIYTDRVETGFDHRCSPALGAPFKKFTLRADETTKFCLDNNLNPTLKNHRRRAQDRIQDMRRSEWIEEQKNREAPPETLDDHPQNSTKHLAHRTQSQVDATSVASSVQTSRGKDSDEGSLKASGDETWNSFIDPQLLLAYGENSTTSLEDAECIKSSEADAGVDDGSANMVMSTLSGALEAAVGEDEAVDRELIGLLIENAQSELESPKLLLLRGDEFVVAFSRINIVRNINIRENSKNAFHHSETRAPSGNTRDPPTLFRYKCNNHTNGCTFTSKTKAGLALHLPICNPEKVEKPRPFKCERSRELSE</sequence>
<comment type="caution">
    <text evidence="1">The sequence shown here is derived from an EMBL/GenBank/DDBJ whole genome shotgun (WGS) entry which is preliminary data.</text>
</comment>
<reference evidence="2" key="1">
    <citation type="journal article" date="2024" name="Front. Bioeng. Biotechnol.">
        <title>Genome-scale model development and genomic sequencing of the oleaginous clade Lipomyces.</title>
        <authorList>
            <person name="Czajka J.J."/>
            <person name="Han Y."/>
            <person name="Kim J."/>
            <person name="Mondo S.J."/>
            <person name="Hofstad B.A."/>
            <person name="Robles A."/>
            <person name="Haridas S."/>
            <person name="Riley R."/>
            <person name="LaButti K."/>
            <person name="Pangilinan J."/>
            <person name="Andreopoulos W."/>
            <person name="Lipzen A."/>
            <person name="Yan J."/>
            <person name="Wang M."/>
            <person name="Ng V."/>
            <person name="Grigoriev I.V."/>
            <person name="Spatafora J.W."/>
            <person name="Magnuson J.K."/>
            <person name="Baker S.E."/>
            <person name="Pomraning K.R."/>
        </authorList>
    </citation>
    <scope>NUCLEOTIDE SEQUENCE [LARGE SCALE GENOMIC DNA]</scope>
    <source>
        <strain evidence="2">CBS 7786</strain>
    </source>
</reference>
<accession>A0ACC3SX01</accession>
<evidence type="ECO:0000313" key="2">
    <source>
        <dbReference type="Proteomes" id="UP001433508"/>
    </source>
</evidence>
<organism evidence="1 2">
    <name type="scientific">Lipomyces kononenkoae</name>
    <name type="common">Yeast</name>
    <dbReference type="NCBI Taxonomy" id="34357"/>
    <lineage>
        <taxon>Eukaryota</taxon>
        <taxon>Fungi</taxon>
        <taxon>Dikarya</taxon>
        <taxon>Ascomycota</taxon>
        <taxon>Saccharomycotina</taxon>
        <taxon>Lipomycetes</taxon>
        <taxon>Lipomycetales</taxon>
        <taxon>Lipomycetaceae</taxon>
        <taxon>Lipomyces</taxon>
    </lineage>
</organism>
<evidence type="ECO:0000313" key="1">
    <source>
        <dbReference type="EMBL" id="KAK9236110.1"/>
    </source>
</evidence>